<dbReference type="Proteomes" id="UP000032900">
    <property type="component" value="Unassembled WGS sequence"/>
</dbReference>
<dbReference type="EMBL" id="BAZW01000009">
    <property type="protein sequence ID" value="GAO29515.1"/>
    <property type="molecule type" value="Genomic_DNA"/>
</dbReference>
<evidence type="ECO:0000313" key="2">
    <source>
        <dbReference type="Proteomes" id="UP000032900"/>
    </source>
</evidence>
<evidence type="ECO:0000313" key="1">
    <source>
        <dbReference type="EMBL" id="GAO29515.1"/>
    </source>
</evidence>
<gene>
    <name evidence="1" type="ORF">JCM15548_11708</name>
</gene>
<dbReference type="AlphaFoldDB" id="A0A0E9LXC6"/>
<comment type="caution">
    <text evidence="1">The sequence shown here is derived from an EMBL/GenBank/DDBJ whole genome shotgun (WGS) entry which is preliminary data.</text>
</comment>
<organism evidence="1 2">
    <name type="scientific">Geofilum rubicundum JCM 15548</name>
    <dbReference type="NCBI Taxonomy" id="1236989"/>
    <lineage>
        <taxon>Bacteria</taxon>
        <taxon>Pseudomonadati</taxon>
        <taxon>Bacteroidota</taxon>
        <taxon>Bacteroidia</taxon>
        <taxon>Marinilabiliales</taxon>
        <taxon>Marinilabiliaceae</taxon>
        <taxon>Geofilum</taxon>
    </lineage>
</organism>
<dbReference type="STRING" id="1236989.JCM15548_11708"/>
<keyword evidence="2" id="KW-1185">Reference proteome</keyword>
<proteinExistence type="predicted"/>
<name>A0A0E9LXC6_9BACT</name>
<sequence length="50" mass="5649">MHSLVHIKIKLILCDKTPIKNRVCFHKPNPVFALLSATPNNHESCGLKKL</sequence>
<reference evidence="1 2" key="1">
    <citation type="journal article" date="2015" name="Microbes Environ.">
        <title>Distribution and evolution of nitrogen fixation genes in the phylum bacteroidetes.</title>
        <authorList>
            <person name="Inoue J."/>
            <person name="Oshima K."/>
            <person name="Suda W."/>
            <person name="Sakamoto M."/>
            <person name="Iino T."/>
            <person name="Noda S."/>
            <person name="Hongoh Y."/>
            <person name="Hattori M."/>
            <person name="Ohkuma M."/>
        </authorList>
    </citation>
    <scope>NUCLEOTIDE SEQUENCE [LARGE SCALE GENOMIC DNA]</scope>
    <source>
        <strain evidence="1">JCM 15548</strain>
    </source>
</reference>
<protein>
    <submittedName>
        <fullName evidence="1">Uncharacterized protein</fullName>
    </submittedName>
</protein>
<accession>A0A0E9LXC6</accession>